<feature type="compositionally biased region" description="Pro residues" evidence="1">
    <location>
        <begin position="1"/>
        <end position="24"/>
    </location>
</feature>
<evidence type="ECO:0000313" key="3">
    <source>
        <dbReference type="EMBL" id="JAD87445.1"/>
    </source>
</evidence>
<reference evidence="3" key="1">
    <citation type="submission" date="2014-09" db="EMBL/GenBank/DDBJ databases">
        <authorList>
            <person name="Magalhaes I.L.F."/>
            <person name="Oliveira U."/>
            <person name="Santos F.R."/>
            <person name="Vidigal T.H.D.A."/>
            <person name="Brescovit A.D."/>
            <person name="Santos A.J."/>
        </authorList>
    </citation>
    <scope>NUCLEOTIDE SEQUENCE</scope>
    <source>
        <tissue evidence="3">Shoot tissue taken approximately 20 cm above the soil surface</tissue>
    </source>
</reference>
<sequence>MSPPPPSSPTVPPRLDPLMPPHPSTSPGTDAAADPSPARGIEGTLPGTTDPKSSHEDSEASRFGFILDSGAAVHATGSADLLSDRRVPGEGAFRTRAGKDLDVVAVGSVNTPQYAVPEVCHVPGLGQGCTLISVRQLARRGLSVTFGGESCDIRERSTGAVLGEGRLREEDGFYFLDYLRIPQS</sequence>
<proteinExistence type="predicted"/>
<dbReference type="EMBL" id="GBRH01210450">
    <property type="protein sequence ID" value="JAD87445.1"/>
    <property type="molecule type" value="Transcribed_RNA"/>
</dbReference>
<dbReference type="AlphaFoldDB" id="A0A0A9DP55"/>
<feature type="region of interest" description="Disordered" evidence="1">
    <location>
        <begin position="1"/>
        <end position="59"/>
    </location>
</feature>
<feature type="domain" description="Retrovirus-related Pol polyprotein from transposon TNT 1-94-like beta-barrel" evidence="2">
    <location>
        <begin position="65"/>
        <end position="141"/>
    </location>
</feature>
<name>A0A0A9DP55_ARUDO</name>
<evidence type="ECO:0000256" key="1">
    <source>
        <dbReference type="SAM" id="MobiDB-lite"/>
    </source>
</evidence>
<protein>
    <recommendedName>
        <fullName evidence="2">Retrovirus-related Pol polyprotein from transposon TNT 1-94-like beta-barrel domain-containing protein</fullName>
    </recommendedName>
</protein>
<organism evidence="3">
    <name type="scientific">Arundo donax</name>
    <name type="common">Giant reed</name>
    <name type="synonym">Donax arundinaceus</name>
    <dbReference type="NCBI Taxonomy" id="35708"/>
    <lineage>
        <taxon>Eukaryota</taxon>
        <taxon>Viridiplantae</taxon>
        <taxon>Streptophyta</taxon>
        <taxon>Embryophyta</taxon>
        <taxon>Tracheophyta</taxon>
        <taxon>Spermatophyta</taxon>
        <taxon>Magnoliopsida</taxon>
        <taxon>Liliopsida</taxon>
        <taxon>Poales</taxon>
        <taxon>Poaceae</taxon>
        <taxon>PACMAD clade</taxon>
        <taxon>Arundinoideae</taxon>
        <taxon>Arundineae</taxon>
        <taxon>Arundo</taxon>
    </lineage>
</organism>
<dbReference type="Pfam" id="PF22936">
    <property type="entry name" value="Pol_BBD"/>
    <property type="match status" value="1"/>
</dbReference>
<reference evidence="3" key="2">
    <citation type="journal article" date="2015" name="Data Brief">
        <title>Shoot transcriptome of the giant reed, Arundo donax.</title>
        <authorList>
            <person name="Barrero R.A."/>
            <person name="Guerrero F.D."/>
            <person name="Moolhuijzen P."/>
            <person name="Goolsby J.A."/>
            <person name="Tidwell J."/>
            <person name="Bellgard S.E."/>
            <person name="Bellgard M.I."/>
        </authorList>
    </citation>
    <scope>NUCLEOTIDE SEQUENCE</scope>
    <source>
        <tissue evidence="3">Shoot tissue taken approximately 20 cm above the soil surface</tissue>
    </source>
</reference>
<evidence type="ECO:0000259" key="2">
    <source>
        <dbReference type="Pfam" id="PF22936"/>
    </source>
</evidence>
<accession>A0A0A9DP55</accession>
<dbReference type="InterPro" id="IPR054722">
    <property type="entry name" value="PolX-like_BBD"/>
</dbReference>